<name>A0A8D8RKY5_9HEMI</name>
<evidence type="ECO:0000256" key="1">
    <source>
        <dbReference type="SAM" id="Phobius"/>
    </source>
</evidence>
<keyword evidence="1" id="KW-1133">Transmembrane helix</keyword>
<organism evidence="2">
    <name type="scientific">Cacopsylla melanoneura</name>
    <dbReference type="NCBI Taxonomy" id="428564"/>
    <lineage>
        <taxon>Eukaryota</taxon>
        <taxon>Metazoa</taxon>
        <taxon>Ecdysozoa</taxon>
        <taxon>Arthropoda</taxon>
        <taxon>Hexapoda</taxon>
        <taxon>Insecta</taxon>
        <taxon>Pterygota</taxon>
        <taxon>Neoptera</taxon>
        <taxon>Paraneoptera</taxon>
        <taxon>Hemiptera</taxon>
        <taxon>Sternorrhyncha</taxon>
        <taxon>Psylloidea</taxon>
        <taxon>Psyllidae</taxon>
        <taxon>Psyllinae</taxon>
        <taxon>Cacopsylla</taxon>
    </lineage>
</organism>
<feature type="transmembrane region" description="Helical" evidence="1">
    <location>
        <begin position="34"/>
        <end position="52"/>
    </location>
</feature>
<keyword evidence="1" id="KW-0472">Membrane</keyword>
<accession>A0A8D8RKY5</accession>
<reference evidence="2" key="1">
    <citation type="submission" date="2021-05" db="EMBL/GenBank/DDBJ databases">
        <authorList>
            <person name="Alioto T."/>
            <person name="Alioto T."/>
            <person name="Gomez Garrido J."/>
        </authorList>
    </citation>
    <scope>NUCLEOTIDE SEQUENCE</scope>
</reference>
<protein>
    <submittedName>
        <fullName evidence="2">Uncharacterized protein</fullName>
    </submittedName>
</protein>
<evidence type="ECO:0000313" key="2">
    <source>
        <dbReference type="EMBL" id="CAG6650876.1"/>
    </source>
</evidence>
<dbReference type="EMBL" id="HBUF01164279">
    <property type="protein sequence ID" value="CAG6650877.1"/>
    <property type="molecule type" value="Transcribed_RNA"/>
</dbReference>
<keyword evidence="1" id="KW-0812">Transmembrane</keyword>
<proteinExistence type="predicted"/>
<sequence>MSYKIIKIYHLEVQHVFSVFYAVYTRSKICLIKYIIWKSNMTCVFSVFYAVYARSNMSYKIYQLRKSNISFLYSDFSSAPPPCSPRLISTPREMQRHCGPQ</sequence>
<dbReference type="AlphaFoldDB" id="A0A8D8RKY5"/>
<dbReference type="EMBL" id="HBUF01164278">
    <property type="protein sequence ID" value="CAG6650876.1"/>
    <property type="molecule type" value="Transcribed_RNA"/>
</dbReference>